<dbReference type="EMBL" id="CAUYUJ010017745">
    <property type="protein sequence ID" value="CAK0877502.1"/>
    <property type="molecule type" value="Genomic_DNA"/>
</dbReference>
<evidence type="ECO:0000313" key="2">
    <source>
        <dbReference type="EMBL" id="CAK0877502.1"/>
    </source>
</evidence>
<evidence type="ECO:0000256" key="1">
    <source>
        <dbReference type="SAM" id="MobiDB-lite"/>
    </source>
</evidence>
<feature type="compositionally biased region" description="Pro residues" evidence="1">
    <location>
        <begin position="436"/>
        <end position="454"/>
    </location>
</feature>
<feature type="region of interest" description="Disordered" evidence="1">
    <location>
        <begin position="425"/>
        <end position="469"/>
    </location>
</feature>
<comment type="caution">
    <text evidence="2">The sequence shown here is derived from an EMBL/GenBank/DDBJ whole genome shotgun (WGS) entry which is preliminary data.</text>
</comment>
<reference evidence="2" key="1">
    <citation type="submission" date="2023-10" db="EMBL/GenBank/DDBJ databases">
        <authorList>
            <person name="Chen Y."/>
            <person name="Shah S."/>
            <person name="Dougan E. K."/>
            <person name="Thang M."/>
            <person name="Chan C."/>
        </authorList>
    </citation>
    <scope>NUCLEOTIDE SEQUENCE [LARGE SCALE GENOMIC DNA]</scope>
</reference>
<proteinExistence type="predicted"/>
<keyword evidence="3" id="KW-1185">Reference proteome</keyword>
<accession>A0ABN9VV86</accession>
<sequence length="550" mass="59005">MAAGFGISKAGLGGLPDEAILGPTAARRAARRRCQQACEGALRSLLAAAVMPGSWQDRERAARPALRLAAAGARVPGSARRRRNAAWHAAVAPAAGRLALRGPAMPPSRRRRAAPGWAFLPLSTPPAAPRQVAPITPTTLRKEAPPWPEGWQAQKSEGKGHGDDDDGDETSEQAIDDAYRVLAEEGPEVQAPCDPDEEEGRSALPQRAAVVAFALPRSARAAVALQSGPEEVEEPVGKTEGEVMLSFGVEVPTACVAADVDGISCGLHGDESAVACQAAPCARIELRQAEIAFEVDFDGRVVIGALVTTAADSQGVPVRVYDLLEDGCVVVPSTRVRSRALPAAWVAAEAARLQRLGASQPFVHRLAAREREALADQHRLRWLLDAWWRMVPRECSSHGTALEEQLTRMNEVVCADDDFDGSFGMGVAQRPFEPQMAPPPPPPPPPPTSRPPPSSSTRGGGRRELTADERQGPAELEAYFIGYFNRHRCYDVWRSQHECQLRGWPHNLSSEPRLLAPSLFAVGAVFRSRVTLLEGCAGFQVFVSPLGAWS</sequence>
<feature type="region of interest" description="Disordered" evidence="1">
    <location>
        <begin position="139"/>
        <end position="171"/>
    </location>
</feature>
<gene>
    <name evidence="2" type="ORF">PCOR1329_LOCUS61544</name>
</gene>
<evidence type="ECO:0000313" key="3">
    <source>
        <dbReference type="Proteomes" id="UP001189429"/>
    </source>
</evidence>
<organism evidence="2 3">
    <name type="scientific">Prorocentrum cordatum</name>
    <dbReference type="NCBI Taxonomy" id="2364126"/>
    <lineage>
        <taxon>Eukaryota</taxon>
        <taxon>Sar</taxon>
        <taxon>Alveolata</taxon>
        <taxon>Dinophyceae</taxon>
        <taxon>Prorocentrales</taxon>
        <taxon>Prorocentraceae</taxon>
        <taxon>Prorocentrum</taxon>
    </lineage>
</organism>
<protein>
    <submittedName>
        <fullName evidence="2">Uncharacterized protein</fullName>
    </submittedName>
</protein>
<name>A0ABN9VV86_9DINO</name>
<dbReference type="Proteomes" id="UP001189429">
    <property type="component" value="Unassembled WGS sequence"/>
</dbReference>